<dbReference type="Pfam" id="PF13359">
    <property type="entry name" value="DDE_Tnp_4"/>
    <property type="match status" value="1"/>
</dbReference>
<feature type="domain" description="Alcohol dehydrogenase-like C-terminal" evidence="8">
    <location>
        <begin position="21"/>
        <end position="132"/>
    </location>
</feature>
<feature type="domain" description="Transposase Helix-turn-helix" evidence="10">
    <location>
        <begin position="152"/>
        <end position="203"/>
    </location>
</feature>
<comment type="cofactor">
    <cofactor evidence="2">
        <name>a divalent metal cation</name>
        <dbReference type="ChEBI" id="CHEBI:60240"/>
    </cofactor>
</comment>
<feature type="domain" description="DDE Tnp4" evidence="9">
    <location>
        <begin position="222"/>
        <end position="369"/>
    </location>
</feature>
<dbReference type="InterPro" id="IPR036291">
    <property type="entry name" value="NAD(P)-bd_dom_sf"/>
</dbReference>
<keyword evidence="12" id="KW-1185">Reference proteome</keyword>
<dbReference type="Gene3D" id="3.40.50.720">
    <property type="entry name" value="NAD(P)-binding Rossmann-like Domain"/>
    <property type="match status" value="1"/>
</dbReference>
<dbReference type="Pfam" id="PF00107">
    <property type="entry name" value="ADH_zinc_N"/>
    <property type="match status" value="1"/>
</dbReference>
<evidence type="ECO:0000259" key="10">
    <source>
        <dbReference type="Pfam" id="PF13613"/>
    </source>
</evidence>
<dbReference type="EMBL" id="BAABBE010000030">
    <property type="protein sequence ID" value="GAA3675746.1"/>
    <property type="molecule type" value="Genomic_DNA"/>
</dbReference>
<evidence type="ECO:0000313" key="11">
    <source>
        <dbReference type="EMBL" id="GAA3675746.1"/>
    </source>
</evidence>
<comment type="similarity">
    <text evidence="3">Belongs to the zinc-containing alcohol dehydrogenase family.</text>
</comment>
<sequence>MLTVLRPDESSTVVIYGAGSVGLAGLLAARSAGATVVAVDVSPRRRDLALRLGAAHVLDPAGINVAGAIADLTAGGSTHALDTTGLPAIIDAAVKALASNGIAVVVGLGPAQLQLDVLDLLYGGKTLRGCQTLTFVSGLVRAHRRRLGSVWRKLNPGQQALLVLVYLRKGETFADLGSGFAVSATTCWRYVNETVELLAQRSPKLREALRRAKRQGLAYVVIDGTLIPIDRIAADRPFYSGKHKMHGVNLQVIGSPDGTILWVSGDLPGSAHDTAAARIWNILAALRDAGLIALGDKGYHGHDPTGRHMITPYKGRNKPESQKDANRAHARLRGPGERANAQLKTWRILRKLRCCPRRAGRLAKDIHVLQNYELAAG</sequence>
<organism evidence="11 12">
    <name type="scientific">Lentzea roselyniae</name>
    <dbReference type="NCBI Taxonomy" id="531940"/>
    <lineage>
        <taxon>Bacteria</taxon>
        <taxon>Bacillati</taxon>
        <taxon>Actinomycetota</taxon>
        <taxon>Actinomycetes</taxon>
        <taxon>Pseudonocardiales</taxon>
        <taxon>Pseudonocardiaceae</taxon>
        <taxon>Lentzea</taxon>
    </lineage>
</organism>
<dbReference type="Pfam" id="PF13613">
    <property type="entry name" value="HTH_Tnp_4"/>
    <property type="match status" value="1"/>
</dbReference>
<evidence type="ECO:0000313" key="12">
    <source>
        <dbReference type="Proteomes" id="UP001500711"/>
    </source>
</evidence>
<evidence type="ECO:0000256" key="1">
    <source>
        <dbReference type="ARBA" id="ARBA00001947"/>
    </source>
</evidence>
<dbReference type="InterPro" id="IPR027806">
    <property type="entry name" value="HARBI1_dom"/>
</dbReference>
<keyword evidence="4" id="KW-0479">Metal-binding</keyword>
<comment type="cofactor">
    <cofactor evidence="1">
        <name>Zn(2+)</name>
        <dbReference type="ChEBI" id="CHEBI:29105"/>
    </cofactor>
</comment>
<dbReference type="PANTHER" id="PTHR43350:SF21">
    <property type="entry name" value="S-NITROSOMYCOTHIOL REDUCTASE MSCR"/>
    <property type="match status" value="1"/>
</dbReference>
<evidence type="ECO:0000256" key="4">
    <source>
        <dbReference type="ARBA" id="ARBA00022723"/>
    </source>
</evidence>
<evidence type="ECO:0000259" key="9">
    <source>
        <dbReference type="Pfam" id="PF13359"/>
    </source>
</evidence>
<evidence type="ECO:0000256" key="3">
    <source>
        <dbReference type="ARBA" id="ARBA00008072"/>
    </source>
</evidence>
<dbReference type="Proteomes" id="UP001500711">
    <property type="component" value="Unassembled WGS sequence"/>
</dbReference>
<dbReference type="PANTHER" id="PTHR43350">
    <property type="entry name" value="NAD-DEPENDENT ALCOHOL DEHYDROGENASE"/>
    <property type="match status" value="1"/>
</dbReference>
<feature type="region of interest" description="Disordered" evidence="7">
    <location>
        <begin position="303"/>
        <end position="336"/>
    </location>
</feature>
<gene>
    <name evidence="11" type="ORF">GCM10022267_73220</name>
</gene>
<reference evidence="12" key="1">
    <citation type="journal article" date="2019" name="Int. J. Syst. Evol. Microbiol.">
        <title>The Global Catalogue of Microorganisms (GCM) 10K type strain sequencing project: providing services to taxonomists for standard genome sequencing and annotation.</title>
        <authorList>
            <consortium name="The Broad Institute Genomics Platform"/>
            <consortium name="The Broad Institute Genome Sequencing Center for Infectious Disease"/>
            <person name="Wu L."/>
            <person name="Ma J."/>
        </authorList>
    </citation>
    <scope>NUCLEOTIDE SEQUENCE [LARGE SCALE GENOMIC DNA]</scope>
    <source>
        <strain evidence="12">JCM 17494</strain>
    </source>
</reference>
<evidence type="ECO:0008006" key="13">
    <source>
        <dbReference type="Google" id="ProtNLM"/>
    </source>
</evidence>
<accession>A0ABP7C3V9</accession>
<dbReference type="InterPro" id="IPR027805">
    <property type="entry name" value="Transposase_HTH_dom"/>
</dbReference>
<evidence type="ECO:0000256" key="7">
    <source>
        <dbReference type="SAM" id="MobiDB-lite"/>
    </source>
</evidence>
<feature type="compositionally biased region" description="Basic and acidic residues" evidence="7">
    <location>
        <begin position="317"/>
        <end position="327"/>
    </location>
</feature>
<evidence type="ECO:0000256" key="2">
    <source>
        <dbReference type="ARBA" id="ARBA00001968"/>
    </source>
</evidence>
<keyword evidence="6" id="KW-0560">Oxidoreductase</keyword>
<protein>
    <recommendedName>
        <fullName evidence="13">Helix-turn-helix of DDE superfamily endonuclease</fullName>
    </recommendedName>
</protein>
<keyword evidence="5" id="KW-0862">Zinc</keyword>
<evidence type="ECO:0000259" key="8">
    <source>
        <dbReference type="Pfam" id="PF00107"/>
    </source>
</evidence>
<comment type="caution">
    <text evidence="11">The sequence shown here is derived from an EMBL/GenBank/DDBJ whole genome shotgun (WGS) entry which is preliminary data.</text>
</comment>
<evidence type="ECO:0000256" key="6">
    <source>
        <dbReference type="ARBA" id="ARBA00023002"/>
    </source>
</evidence>
<proteinExistence type="inferred from homology"/>
<name>A0ABP7C3V9_9PSEU</name>
<dbReference type="InterPro" id="IPR013149">
    <property type="entry name" value="ADH-like_C"/>
</dbReference>
<dbReference type="SUPFAM" id="SSF51735">
    <property type="entry name" value="NAD(P)-binding Rossmann-fold domains"/>
    <property type="match status" value="1"/>
</dbReference>
<evidence type="ECO:0000256" key="5">
    <source>
        <dbReference type="ARBA" id="ARBA00022833"/>
    </source>
</evidence>